<protein>
    <recommendedName>
        <fullName evidence="5">PID domain-containing protein</fullName>
    </recommendedName>
</protein>
<gene>
    <name evidence="6" type="primary">106089223</name>
</gene>
<feature type="region of interest" description="Disordered" evidence="4">
    <location>
        <begin position="500"/>
        <end position="556"/>
    </location>
</feature>
<feature type="repeat" description="ANK" evidence="3">
    <location>
        <begin position="207"/>
        <end position="239"/>
    </location>
</feature>
<feature type="repeat" description="ANK" evidence="3">
    <location>
        <begin position="48"/>
        <end position="80"/>
    </location>
</feature>
<feature type="repeat" description="ANK" evidence="3">
    <location>
        <begin position="239"/>
        <end position="271"/>
    </location>
</feature>
<dbReference type="VEuPathDB" id="VectorBase:SCAU012697"/>
<reference evidence="6" key="1">
    <citation type="submission" date="2020-05" db="UniProtKB">
        <authorList>
            <consortium name="EnsemblMetazoa"/>
        </authorList>
    </citation>
    <scope>IDENTIFICATION</scope>
    <source>
        <strain evidence="6">USDA</strain>
    </source>
</reference>
<dbReference type="InterPro" id="IPR011993">
    <property type="entry name" value="PH-like_dom_sf"/>
</dbReference>
<name>A0A1I8Q0G5_STOCA</name>
<dbReference type="SMART" id="SM00248">
    <property type="entry name" value="ANK"/>
    <property type="match status" value="7"/>
</dbReference>
<dbReference type="SUPFAM" id="SSF48403">
    <property type="entry name" value="Ankyrin repeat"/>
    <property type="match status" value="1"/>
</dbReference>
<dbReference type="Gene3D" id="1.25.40.20">
    <property type="entry name" value="Ankyrin repeat-containing domain"/>
    <property type="match status" value="3"/>
</dbReference>
<evidence type="ECO:0000256" key="3">
    <source>
        <dbReference type="PROSITE-ProRule" id="PRU00023"/>
    </source>
</evidence>
<dbReference type="SUPFAM" id="SSF50729">
    <property type="entry name" value="PH domain-like"/>
    <property type="match status" value="1"/>
</dbReference>
<evidence type="ECO:0000256" key="4">
    <source>
        <dbReference type="SAM" id="MobiDB-lite"/>
    </source>
</evidence>
<dbReference type="Proteomes" id="UP000095300">
    <property type="component" value="Unassembled WGS sequence"/>
</dbReference>
<keyword evidence="1" id="KW-0677">Repeat</keyword>
<dbReference type="PANTHER" id="PTHR24174">
    <property type="entry name" value="ANKYRIN REPEAT AND STERILE ALPHA MOTIF DOMAIN-CONTAINING PROTEIN 1"/>
    <property type="match status" value="1"/>
</dbReference>
<dbReference type="Pfam" id="PF00640">
    <property type="entry name" value="PID"/>
    <property type="match status" value="1"/>
</dbReference>
<evidence type="ECO:0000256" key="2">
    <source>
        <dbReference type="ARBA" id="ARBA00023043"/>
    </source>
</evidence>
<evidence type="ECO:0000313" key="6">
    <source>
        <dbReference type="EnsemblMetazoa" id="SCAU012697-PC"/>
    </source>
</evidence>
<dbReference type="GO" id="GO:0005829">
    <property type="term" value="C:cytosol"/>
    <property type="evidence" value="ECO:0007669"/>
    <property type="project" value="TreeGrafter"/>
</dbReference>
<sequence>MGKCHDLLDAARSGNISAVGKLLEQCAKKGGPLSSFRRSPSINGQDMNGYTPLHHACLNGHVEIVRLLLANDAMTDVPDIRGSTPLYLASWAGHQEIVKMLLMHNMRPANPNAQTSENETALHCAAQHGHNAAVAILLAYGADPTIRNNSFQTALDLASQFGRLQVVQILIRTHPELIEPFRVYDEMQAYENGHSPPYTITPTKHIYTHSCLHLAARNGHKKVVETLLAAGVDVNILTNAGSALHEAALCGKKSVVCALLRSGIDPYAVDGNGRTALDLLKDYPPHVTYEIVTIINDFCRDSSKMENQTHFMTIKDVNDNTTITNNDDYDLSQDKHNKTSESHSFEKQIPLTTNSLIRQISTDRYTPMEPIFYPKGNSNRSTPDNILEYKPVYTPKLLHRRLGVGGGKTVDKIFPILHSKIQTSTPQYHCVDEYVEMSLPSANASNSPRTPLVTSPLWHQLEVKKQQPLPSPRETTKYGDYANINTIVTNGQKNKHLFSQNAVNDDDNGNKIRTTTPRPGSFGDNCNKNNNTNNNRRQSSERSIHSPTPDCPPPSALQAETTIFEFVKPPPDKSLKRKSLNLQQQQRQFNPQFYSSLKSFIWEEEMEPPEEEQFDSLSSSRVSECVEEFVGDVPFAGLFKGSSLNLAAASNEQDLGKNPAIEEPPSGLRSPSLVKSVKPMPAKRTVKIANSNGKNCENASKESEVLMVGAKQTTENEFDFDATKVWEEINTIFESIGNEVSTGNDSTLEATIKDESKYTLSDTLRKKTLTIRKPADLLLRSPTPPTAENPPNLNPNWCHSANTLIYGYVLYEVFYLGSTVIRELHGTVSTRKSIQKLKREETPAPIEYNTENGLIDDINCSTKILKETNQQTRLQVGIALSHTGVRFIDIDNKSTISVHDIENINCVSQDNDDLRYFAYITREKDTHYCHVFMVDSLELATEIILTLGQAFEVAYQLSLMNQEETRAMNTEQIKRLSYCDIVDNI</sequence>
<dbReference type="Gene3D" id="2.30.29.30">
    <property type="entry name" value="Pleckstrin-homology domain (PH domain)/Phosphotyrosine-binding domain (PTB)"/>
    <property type="match status" value="1"/>
</dbReference>
<dbReference type="InterPro" id="IPR002110">
    <property type="entry name" value="Ankyrin_rpt"/>
</dbReference>
<evidence type="ECO:0000256" key="1">
    <source>
        <dbReference type="ARBA" id="ARBA00022737"/>
    </source>
</evidence>
<dbReference type="AlphaFoldDB" id="A0A1I8Q0G5"/>
<dbReference type="PANTHER" id="PTHR24174:SF1">
    <property type="entry name" value="IP14385P"/>
    <property type="match status" value="1"/>
</dbReference>
<dbReference type="PROSITE" id="PS50088">
    <property type="entry name" value="ANK_REPEAT"/>
    <property type="match status" value="5"/>
</dbReference>
<feature type="compositionally biased region" description="Low complexity" evidence="4">
    <location>
        <begin position="525"/>
        <end position="535"/>
    </location>
</feature>
<dbReference type="InterPro" id="IPR006020">
    <property type="entry name" value="PTB/PI_dom"/>
</dbReference>
<feature type="repeat" description="ANK" evidence="3">
    <location>
        <begin position="81"/>
        <end position="113"/>
    </location>
</feature>
<organism evidence="6 7">
    <name type="scientific">Stomoxys calcitrans</name>
    <name type="common">Stable fly</name>
    <name type="synonym">Conops calcitrans</name>
    <dbReference type="NCBI Taxonomy" id="35570"/>
    <lineage>
        <taxon>Eukaryota</taxon>
        <taxon>Metazoa</taxon>
        <taxon>Ecdysozoa</taxon>
        <taxon>Arthropoda</taxon>
        <taxon>Hexapoda</taxon>
        <taxon>Insecta</taxon>
        <taxon>Pterygota</taxon>
        <taxon>Neoptera</taxon>
        <taxon>Endopterygota</taxon>
        <taxon>Diptera</taxon>
        <taxon>Brachycera</taxon>
        <taxon>Muscomorpha</taxon>
        <taxon>Muscoidea</taxon>
        <taxon>Muscidae</taxon>
        <taxon>Stomoxys</taxon>
    </lineage>
</organism>
<feature type="region of interest" description="Disordered" evidence="4">
    <location>
        <begin position="568"/>
        <end position="587"/>
    </location>
</feature>
<evidence type="ECO:0000313" key="7">
    <source>
        <dbReference type="Proteomes" id="UP000095300"/>
    </source>
</evidence>
<keyword evidence="2 3" id="KW-0040">ANK repeat</keyword>
<dbReference type="InterPro" id="IPR033635">
    <property type="entry name" value="ANKS1/Caskin"/>
</dbReference>
<accession>A0A1I8Q0G5</accession>
<dbReference type="Pfam" id="PF13637">
    <property type="entry name" value="Ank_4"/>
    <property type="match status" value="1"/>
</dbReference>
<feature type="region of interest" description="Disordered" evidence="4">
    <location>
        <begin position="655"/>
        <end position="680"/>
    </location>
</feature>
<dbReference type="PROSITE" id="PS50297">
    <property type="entry name" value="ANK_REP_REGION"/>
    <property type="match status" value="4"/>
</dbReference>
<dbReference type="PRINTS" id="PR01415">
    <property type="entry name" value="ANKYRIN"/>
</dbReference>
<evidence type="ECO:0000259" key="5">
    <source>
        <dbReference type="PROSITE" id="PS01179"/>
    </source>
</evidence>
<dbReference type="OrthoDB" id="5314041at2759"/>
<dbReference type="KEGG" id="scac:106089223"/>
<dbReference type="EnsemblMetazoa" id="SCAU012697-RC">
    <property type="protein sequence ID" value="SCAU012697-PC"/>
    <property type="gene ID" value="SCAU012697"/>
</dbReference>
<feature type="repeat" description="ANK" evidence="3">
    <location>
        <begin position="117"/>
        <end position="149"/>
    </location>
</feature>
<dbReference type="PROSITE" id="PS01179">
    <property type="entry name" value="PID"/>
    <property type="match status" value="1"/>
</dbReference>
<proteinExistence type="predicted"/>
<dbReference type="SMART" id="SM00462">
    <property type="entry name" value="PTB"/>
    <property type="match status" value="1"/>
</dbReference>
<dbReference type="InterPro" id="IPR036770">
    <property type="entry name" value="Ankyrin_rpt-contain_sf"/>
</dbReference>
<keyword evidence="7" id="KW-1185">Reference proteome</keyword>
<feature type="domain" description="PID" evidence="5">
    <location>
        <begin position="811"/>
        <end position="956"/>
    </location>
</feature>
<dbReference type="STRING" id="35570.A0A1I8Q0G5"/>
<dbReference type="Pfam" id="PF12796">
    <property type="entry name" value="Ank_2"/>
    <property type="match status" value="2"/>
</dbReference>